<dbReference type="AlphaFoldDB" id="A0A077HN98"/>
<dbReference type="RefSeq" id="WP_038610293.1">
    <property type="nucleotide sequence ID" value="NZ_CP009215.1"/>
</dbReference>
<dbReference type="KEGG" id="cuv:CUREI_11700"/>
<organism evidence="2 3">
    <name type="scientific">Corynebacterium ureicelerivorans</name>
    <dbReference type="NCBI Taxonomy" id="401472"/>
    <lineage>
        <taxon>Bacteria</taxon>
        <taxon>Bacillati</taxon>
        <taxon>Actinomycetota</taxon>
        <taxon>Actinomycetes</taxon>
        <taxon>Mycobacteriales</taxon>
        <taxon>Corynebacteriaceae</taxon>
        <taxon>Corynebacterium</taxon>
    </lineage>
</organism>
<evidence type="ECO:0000313" key="3">
    <source>
        <dbReference type="Proteomes" id="UP000028939"/>
    </source>
</evidence>
<gene>
    <name evidence="1" type="ORF">CUREI_03170</name>
    <name evidence="2" type="ORF">CUREI_11700</name>
</gene>
<dbReference type="EMBL" id="CP009215">
    <property type="protein sequence ID" value="AIL96429.1"/>
    <property type="molecule type" value="Genomic_DNA"/>
</dbReference>
<dbReference type="KEGG" id="cuv:CUREI_03170"/>
<evidence type="ECO:0000313" key="1">
    <source>
        <dbReference type="EMBL" id="AIL96429.1"/>
    </source>
</evidence>
<dbReference type="Proteomes" id="UP000028939">
    <property type="component" value="Plasmid unnamed"/>
</dbReference>
<keyword evidence="2" id="KW-0614">Plasmid</keyword>
<dbReference type="EMBL" id="CP009216">
    <property type="protein sequence ID" value="AIL97834.1"/>
    <property type="molecule type" value="Genomic_DNA"/>
</dbReference>
<sequence>MSLEWNADALKARITAGARAGVAEAAQAVATASQDLTPVLEGVLRASTFVHRPVEQGGEVLSGVGNNTIYAARQHEETSWNHPRGGQAKYMETAMNQNTDAVKQTIINHIKGAI</sequence>
<evidence type="ECO:0000313" key="2">
    <source>
        <dbReference type="EMBL" id="AIL97834.1"/>
    </source>
</evidence>
<dbReference type="OrthoDB" id="1954318at2"/>
<dbReference type="STRING" id="401472.CUREI_03170"/>
<protein>
    <recommendedName>
        <fullName evidence="4">HK97 gp10 family phage protein</fullName>
    </recommendedName>
</protein>
<evidence type="ECO:0008006" key="4">
    <source>
        <dbReference type="Google" id="ProtNLM"/>
    </source>
</evidence>
<dbReference type="HOGENOM" id="CLU_167629_0_0_11"/>
<name>A0A077HN98_9CORY</name>
<reference evidence="2 3" key="1">
    <citation type="submission" date="2014-08" db="EMBL/GenBank/DDBJ databases">
        <title>Complete genome sequence of Corynebacterium ureicelerivorans DSM 45051, a lipophilic and urea-splitting isolate from a blood culture of a septicaemia patient.</title>
        <authorList>
            <person name="Tippelt A."/>
            <person name="Albersmeier A."/>
            <person name="Brinkrolf K."/>
            <person name="Ruckert C."/>
            <person name="Tauch A."/>
        </authorList>
    </citation>
    <scope>NUCLEOTIDE SEQUENCE [LARGE SCALE GENOMIC DNA]</scope>
    <source>
        <strain evidence="2 3">IMMIB RIV-2301</strain>
        <plasmid evidence="3">Plasmid unnamed</plasmid>
        <plasmid evidence="2">unnamed</plasmid>
    </source>
</reference>
<dbReference type="Proteomes" id="UP000028939">
    <property type="component" value="Chromosome"/>
</dbReference>
<accession>A0A077HN98</accession>
<proteinExistence type="predicted"/>
<geneLocation type="plasmid" evidence="2">
    <name>unnamed</name>
</geneLocation>
<keyword evidence="3" id="KW-1185">Reference proteome</keyword>